<name>A0ABQ7DCF4_BRACR</name>
<comment type="caution">
    <text evidence="2">The sequence shown here is derived from an EMBL/GenBank/DDBJ whole genome shotgun (WGS) entry which is preliminary data.</text>
</comment>
<reference evidence="2 3" key="1">
    <citation type="journal article" date="2020" name="BMC Genomics">
        <title>Intraspecific diversification of the crop wild relative Brassica cretica Lam. using demographic model selection.</title>
        <authorList>
            <person name="Kioukis A."/>
            <person name="Michalopoulou V.A."/>
            <person name="Briers L."/>
            <person name="Pirintsos S."/>
            <person name="Studholme D.J."/>
            <person name="Pavlidis P."/>
            <person name="Sarris P.F."/>
        </authorList>
    </citation>
    <scope>NUCLEOTIDE SEQUENCE [LARGE SCALE GENOMIC DNA]</scope>
    <source>
        <strain evidence="3">cv. PFS-1207/04</strain>
    </source>
</reference>
<proteinExistence type="predicted"/>
<feature type="region of interest" description="Disordered" evidence="1">
    <location>
        <begin position="1"/>
        <end position="24"/>
    </location>
</feature>
<evidence type="ECO:0000313" key="3">
    <source>
        <dbReference type="Proteomes" id="UP000266723"/>
    </source>
</evidence>
<sequence length="78" mass="8881">MKRLLQLPASRFPPPGSGSLPPASRFLPPGLGPVSGFRLPGRVIYLAWTRRSLPRSERTRKYSNTYDLPKEKRKYSII</sequence>
<gene>
    <name evidence="2" type="ORF">DY000_02014483</name>
</gene>
<evidence type="ECO:0000256" key="1">
    <source>
        <dbReference type="SAM" id="MobiDB-lite"/>
    </source>
</evidence>
<evidence type="ECO:0000313" key="2">
    <source>
        <dbReference type="EMBL" id="KAF3568879.1"/>
    </source>
</evidence>
<organism evidence="2 3">
    <name type="scientific">Brassica cretica</name>
    <name type="common">Mustard</name>
    <dbReference type="NCBI Taxonomy" id="69181"/>
    <lineage>
        <taxon>Eukaryota</taxon>
        <taxon>Viridiplantae</taxon>
        <taxon>Streptophyta</taxon>
        <taxon>Embryophyta</taxon>
        <taxon>Tracheophyta</taxon>
        <taxon>Spermatophyta</taxon>
        <taxon>Magnoliopsida</taxon>
        <taxon>eudicotyledons</taxon>
        <taxon>Gunneridae</taxon>
        <taxon>Pentapetalae</taxon>
        <taxon>rosids</taxon>
        <taxon>malvids</taxon>
        <taxon>Brassicales</taxon>
        <taxon>Brassicaceae</taxon>
        <taxon>Brassiceae</taxon>
        <taxon>Brassica</taxon>
    </lineage>
</organism>
<keyword evidence="3" id="KW-1185">Reference proteome</keyword>
<dbReference type="Proteomes" id="UP000266723">
    <property type="component" value="Unassembled WGS sequence"/>
</dbReference>
<protein>
    <submittedName>
        <fullName evidence="2">Uncharacterized protein</fullName>
    </submittedName>
</protein>
<dbReference type="EMBL" id="QGKV02000759">
    <property type="protein sequence ID" value="KAF3568879.1"/>
    <property type="molecule type" value="Genomic_DNA"/>
</dbReference>
<accession>A0ABQ7DCF4</accession>